<comment type="caution">
    <text evidence="2">The sequence shown here is derived from an EMBL/GenBank/DDBJ whole genome shotgun (WGS) entry which is preliminary data.</text>
</comment>
<keyword evidence="1" id="KW-0472">Membrane</keyword>
<name>A0AAN6PV47_9PEZI</name>
<reference evidence="2" key="1">
    <citation type="journal article" date="2023" name="Mol. Phylogenet. Evol.">
        <title>Genome-scale phylogeny and comparative genomics of the fungal order Sordariales.</title>
        <authorList>
            <person name="Hensen N."/>
            <person name="Bonometti L."/>
            <person name="Westerberg I."/>
            <person name="Brannstrom I.O."/>
            <person name="Guillou S."/>
            <person name="Cros-Aarteil S."/>
            <person name="Calhoun S."/>
            <person name="Haridas S."/>
            <person name="Kuo A."/>
            <person name="Mondo S."/>
            <person name="Pangilinan J."/>
            <person name="Riley R."/>
            <person name="LaButti K."/>
            <person name="Andreopoulos B."/>
            <person name="Lipzen A."/>
            <person name="Chen C."/>
            <person name="Yan M."/>
            <person name="Daum C."/>
            <person name="Ng V."/>
            <person name="Clum A."/>
            <person name="Steindorff A."/>
            <person name="Ohm R.A."/>
            <person name="Martin F."/>
            <person name="Silar P."/>
            <person name="Natvig D.O."/>
            <person name="Lalanne C."/>
            <person name="Gautier V."/>
            <person name="Ament-Velasquez S.L."/>
            <person name="Kruys A."/>
            <person name="Hutchinson M.I."/>
            <person name="Powell A.J."/>
            <person name="Barry K."/>
            <person name="Miller A.N."/>
            <person name="Grigoriev I.V."/>
            <person name="Debuchy R."/>
            <person name="Gladieux P."/>
            <person name="Hiltunen Thoren M."/>
            <person name="Johannesson H."/>
        </authorList>
    </citation>
    <scope>NUCLEOTIDE SEQUENCE</scope>
    <source>
        <strain evidence="2">CBS 757.83</strain>
    </source>
</reference>
<sequence length="105" mass="11407">MCFLSVYLFCSRQALNACMLWGHFCQAVVIEARSNTVVGDTHETDMKWLDSIILAVFGIAVHTRTVVLPIIGIVTLTTNNVVLKVGLVLTGGRLNGVAQHEPAQV</sequence>
<dbReference type="EMBL" id="MU863704">
    <property type="protein sequence ID" value="KAK4096620.1"/>
    <property type="molecule type" value="Genomic_DNA"/>
</dbReference>
<dbReference type="AlphaFoldDB" id="A0AAN6PV47"/>
<evidence type="ECO:0000313" key="3">
    <source>
        <dbReference type="Proteomes" id="UP001305647"/>
    </source>
</evidence>
<evidence type="ECO:0000313" key="2">
    <source>
        <dbReference type="EMBL" id="KAK4096620.1"/>
    </source>
</evidence>
<keyword evidence="1" id="KW-0812">Transmembrane</keyword>
<organism evidence="2 3">
    <name type="scientific">Parathielavia hyrcaniae</name>
    <dbReference type="NCBI Taxonomy" id="113614"/>
    <lineage>
        <taxon>Eukaryota</taxon>
        <taxon>Fungi</taxon>
        <taxon>Dikarya</taxon>
        <taxon>Ascomycota</taxon>
        <taxon>Pezizomycotina</taxon>
        <taxon>Sordariomycetes</taxon>
        <taxon>Sordariomycetidae</taxon>
        <taxon>Sordariales</taxon>
        <taxon>Chaetomiaceae</taxon>
        <taxon>Parathielavia</taxon>
    </lineage>
</organism>
<keyword evidence="3" id="KW-1185">Reference proteome</keyword>
<keyword evidence="1" id="KW-1133">Transmembrane helix</keyword>
<proteinExistence type="predicted"/>
<dbReference type="Proteomes" id="UP001305647">
    <property type="component" value="Unassembled WGS sequence"/>
</dbReference>
<feature type="transmembrane region" description="Helical" evidence="1">
    <location>
        <begin position="51"/>
        <end position="74"/>
    </location>
</feature>
<evidence type="ECO:0000256" key="1">
    <source>
        <dbReference type="SAM" id="Phobius"/>
    </source>
</evidence>
<reference evidence="2" key="2">
    <citation type="submission" date="2023-05" db="EMBL/GenBank/DDBJ databases">
        <authorList>
            <consortium name="Lawrence Berkeley National Laboratory"/>
            <person name="Steindorff A."/>
            <person name="Hensen N."/>
            <person name="Bonometti L."/>
            <person name="Westerberg I."/>
            <person name="Brannstrom I.O."/>
            <person name="Guillou S."/>
            <person name="Cros-Aarteil S."/>
            <person name="Calhoun S."/>
            <person name="Haridas S."/>
            <person name="Kuo A."/>
            <person name="Mondo S."/>
            <person name="Pangilinan J."/>
            <person name="Riley R."/>
            <person name="Labutti K."/>
            <person name="Andreopoulos B."/>
            <person name="Lipzen A."/>
            <person name="Chen C."/>
            <person name="Yanf M."/>
            <person name="Daum C."/>
            <person name="Ng V."/>
            <person name="Clum A."/>
            <person name="Ohm R."/>
            <person name="Martin F."/>
            <person name="Silar P."/>
            <person name="Natvig D."/>
            <person name="Lalanne C."/>
            <person name="Gautier V."/>
            <person name="Ament-Velasquez S.L."/>
            <person name="Kruys A."/>
            <person name="Hutchinson M.I."/>
            <person name="Powell A.J."/>
            <person name="Barry K."/>
            <person name="Miller A.N."/>
            <person name="Grigoriev I.V."/>
            <person name="Debuchy R."/>
            <person name="Gladieux P."/>
            <person name="Thoren M.H."/>
            <person name="Johannesson H."/>
        </authorList>
    </citation>
    <scope>NUCLEOTIDE SEQUENCE</scope>
    <source>
        <strain evidence="2">CBS 757.83</strain>
    </source>
</reference>
<protein>
    <submittedName>
        <fullName evidence="2">Uncharacterized protein</fullName>
    </submittedName>
</protein>
<gene>
    <name evidence="2" type="ORF">N658DRAFT_489810</name>
</gene>
<accession>A0AAN6PV47</accession>